<dbReference type="GO" id="GO:0031267">
    <property type="term" value="F:small GTPase binding"/>
    <property type="evidence" value="ECO:0007669"/>
    <property type="project" value="TreeGrafter"/>
</dbReference>
<organism evidence="1 2">
    <name type="scientific">Thraustotheca clavata</name>
    <dbReference type="NCBI Taxonomy" id="74557"/>
    <lineage>
        <taxon>Eukaryota</taxon>
        <taxon>Sar</taxon>
        <taxon>Stramenopiles</taxon>
        <taxon>Oomycota</taxon>
        <taxon>Saprolegniomycetes</taxon>
        <taxon>Saprolegniales</taxon>
        <taxon>Achlyaceae</taxon>
        <taxon>Thraustotheca</taxon>
    </lineage>
</organism>
<accession>A0A1W0A3D2</accession>
<keyword evidence="2" id="KW-1185">Reference proteome</keyword>
<gene>
    <name evidence="1" type="ORF">THRCLA_02997</name>
</gene>
<dbReference type="PROSITE" id="PS51450">
    <property type="entry name" value="LRR"/>
    <property type="match status" value="1"/>
</dbReference>
<proteinExistence type="predicted"/>
<name>A0A1W0A3D2_9STRA</name>
<dbReference type="Pfam" id="PF13855">
    <property type="entry name" value="LRR_8"/>
    <property type="match status" value="1"/>
</dbReference>
<dbReference type="GO" id="GO:0005634">
    <property type="term" value="C:nucleus"/>
    <property type="evidence" value="ECO:0007669"/>
    <property type="project" value="TreeGrafter"/>
</dbReference>
<protein>
    <submittedName>
        <fullName evidence="1">Uncharacterized protein</fullName>
    </submittedName>
</protein>
<dbReference type="AlphaFoldDB" id="A0A1W0A3D2"/>
<dbReference type="GO" id="GO:0005096">
    <property type="term" value="F:GTPase activator activity"/>
    <property type="evidence" value="ECO:0007669"/>
    <property type="project" value="InterPro"/>
</dbReference>
<dbReference type="PANTHER" id="PTHR24113:SF15">
    <property type="entry name" value="NACHT DOMAIN-CONTAINING PROTEIN"/>
    <property type="match status" value="1"/>
</dbReference>
<dbReference type="GO" id="GO:0006913">
    <property type="term" value="P:nucleocytoplasmic transport"/>
    <property type="evidence" value="ECO:0007669"/>
    <property type="project" value="TreeGrafter"/>
</dbReference>
<dbReference type="InterPro" id="IPR032675">
    <property type="entry name" value="LRR_dom_sf"/>
</dbReference>
<dbReference type="OrthoDB" id="63324at2759"/>
<dbReference type="STRING" id="74557.A0A1W0A3D2"/>
<dbReference type="Pfam" id="PF13516">
    <property type="entry name" value="LRR_6"/>
    <property type="match status" value="7"/>
</dbReference>
<dbReference type="Gene3D" id="3.80.10.10">
    <property type="entry name" value="Ribonuclease Inhibitor"/>
    <property type="match status" value="4"/>
</dbReference>
<dbReference type="GO" id="GO:0005829">
    <property type="term" value="C:cytosol"/>
    <property type="evidence" value="ECO:0007669"/>
    <property type="project" value="TreeGrafter"/>
</dbReference>
<dbReference type="PANTHER" id="PTHR24113">
    <property type="entry name" value="RAN GTPASE-ACTIVATING PROTEIN 1"/>
    <property type="match status" value="1"/>
</dbReference>
<dbReference type="SUPFAM" id="SSF52047">
    <property type="entry name" value="RNI-like"/>
    <property type="match status" value="2"/>
</dbReference>
<dbReference type="InterPro" id="IPR001611">
    <property type="entry name" value="Leu-rich_rpt"/>
</dbReference>
<dbReference type="Proteomes" id="UP000243217">
    <property type="component" value="Unassembled WGS sequence"/>
</dbReference>
<evidence type="ECO:0000313" key="2">
    <source>
        <dbReference type="Proteomes" id="UP000243217"/>
    </source>
</evidence>
<evidence type="ECO:0000313" key="1">
    <source>
        <dbReference type="EMBL" id="OQS04796.1"/>
    </source>
</evidence>
<comment type="caution">
    <text evidence="1">The sequence shown here is derived from an EMBL/GenBank/DDBJ whole genome shotgun (WGS) entry which is preliminary data.</text>
</comment>
<dbReference type="SMART" id="SM00368">
    <property type="entry name" value="LRR_RI"/>
    <property type="match status" value="10"/>
</dbReference>
<dbReference type="EMBL" id="JNBS01000549">
    <property type="protein sequence ID" value="OQS04796.1"/>
    <property type="molecule type" value="Genomic_DNA"/>
</dbReference>
<dbReference type="InterPro" id="IPR027038">
    <property type="entry name" value="RanGap"/>
</dbReference>
<dbReference type="GO" id="GO:0048471">
    <property type="term" value="C:perinuclear region of cytoplasm"/>
    <property type="evidence" value="ECO:0007669"/>
    <property type="project" value="TreeGrafter"/>
</dbReference>
<dbReference type="Pfam" id="PF00560">
    <property type="entry name" value="LRR_1"/>
    <property type="match status" value="1"/>
</dbReference>
<reference evidence="1 2" key="1">
    <citation type="journal article" date="2014" name="Genome Biol. Evol.">
        <title>The secreted proteins of Achlya hypogyna and Thraustotheca clavata identify the ancestral oomycete secretome and reveal gene acquisitions by horizontal gene transfer.</title>
        <authorList>
            <person name="Misner I."/>
            <person name="Blouin N."/>
            <person name="Leonard G."/>
            <person name="Richards T.A."/>
            <person name="Lane C.E."/>
        </authorList>
    </citation>
    <scope>NUCLEOTIDE SEQUENCE [LARGE SCALE GENOMIC DNA]</scope>
    <source>
        <strain evidence="1 2">ATCC 34112</strain>
    </source>
</reference>
<sequence length="614" mass="67052">MGAQERLSEATCRKRVRELAKELNRDIPEGFAITLDLSDCHLIDSWTSHVYAAVELNAKRIEIIDLSFNSFSATLIDAFGNLSELPALKKLNVSNNLLTDIMAENFSKLLNRTPNLAYIDLSLNQLGRGVAKAIVSAKCLVSLDLSSNHLYDEGCEVLCQYLLGKSCLRILSLAMNKLSDLSAITLANVLVNDTTLTTLILSGNEIKNHGASAIAFSMDRNPKIKEIYLDANKIGDEGLLSFLNILRSSPSKTYHALCLDANPGKAAIVQEVGRQRQLSMLLSQLPSDLALRGTLDWNGSVVESFLGLILQDNLCKACMGILRMYPDLIHVDLSHNAIGNEGAFDIAIYLASNPKLTKLNLSHNKLEDAGAVGLSQAMLVNSSLVELNVSCNLLQDAGVSSLYVASFDNVKSTLVSILVEGNKHSTDGERVIRAIHESKKLKNELLESQSTELDLSGRYLLRFGANVLRDTLINCQVLNLCRNSIGDDGAVSIAQLIRRLPTLTKLDLSSNGIGDRGAIALAEVLQENSTLTTLNFRAAYGDVANWKEQLIGEAGMIALSEALQENMGLVKVDLRDHCANKRVVASWIQLLQKNATIVKFNGMTPATFFARYHI</sequence>